<evidence type="ECO:0000313" key="4">
    <source>
        <dbReference type="Proteomes" id="UP000237872"/>
    </source>
</evidence>
<dbReference type="InterPro" id="IPR053737">
    <property type="entry name" value="Type_II_TA_Toxin"/>
</dbReference>
<dbReference type="OrthoDB" id="9802752at2"/>
<evidence type="ECO:0000259" key="1">
    <source>
        <dbReference type="PROSITE" id="PS51459"/>
    </source>
</evidence>
<reference evidence="3 4" key="1">
    <citation type="submission" date="2016-08" db="EMBL/GenBank/DDBJ databases">
        <authorList>
            <person name="Seilhamer J.J."/>
        </authorList>
    </citation>
    <scope>NUCLEOTIDE SEQUENCE [LARGE SCALE GENOMIC DNA]</scope>
    <source>
        <strain evidence="3 4">CFBP4690</strain>
    </source>
</reference>
<dbReference type="EMBL" id="MDEC01000016">
    <property type="protein sequence ID" value="PPU63253.1"/>
    <property type="molecule type" value="Genomic_DNA"/>
</dbReference>
<dbReference type="Gene3D" id="1.20.120.1870">
    <property type="entry name" value="Fic/DOC protein, Fido domain"/>
    <property type="match status" value="1"/>
</dbReference>
<gene>
    <name evidence="2" type="ORF">ACI6Q5_12655</name>
    <name evidence="3" type="ORF">XcodCFBP4690_12740</name>
</gene>
<accession>A0A2S7CNV2</accession>
<sequence length="266" mass="30667">MAVKHLTFEEVVYIHDVLTEDFSSTSDPLSPPGMREDGRLLQSAIDRQHVGFGEKLKYEDSLDNAATLCFGVCRNHGFHNGNKRCALVSLLCHLDKNGFTVKGEVEQEELYKLMLRIASRHFAPKIATADSADVEVASISRWLKSRTRRTDKAERVITYRELRKILRRFNVELENPKGNFVDVVKYEWKRSFPIFGKLEWRGRRVDHIAYPRDGATVGKKIIRSIREKCKLDQDNGCDSANFYGNDIAVDQFIQKYKQTLKRLAKI</sequence>
<dbReference type="PANTHER" id="PTHR39426">
    <property type="entry name" value="HOMOLOGY TO DEATH-ON-CURING PROTEIN OF PHAGE P1"/>
    <property type="match status" value="1"/>
</dbReference>
<reference evidence="2 5" key="2">
    <citation type="submission" date="2024-11" db="EMBL/GenBank/DDBJ databases">
        <title>Genome sequencing of Xanthomonas codiaei.</title>
        <authorList>
            <person name="Studholme D.J."/>
        </authorList>
    </citation>
    <scope>NUCLEOTIDE SEQUENCE [LARGE SCALE GENOMIC DNA]</scope>
    <source>
        <strain evidence="2 5">NCPPB 4350</strain>
    </source>
</reference>
<dbReference type="AlphaFoldDB" id="A0A2S7CNV2"/>
<evidence type="ECO:0000313" key="3">
    <source>
        <dbReference type="EMBL" id="PPU63253.1"/>
    </source>
</evidence>
<dbReference type="InterPro" id="IPR006440">
    <property type="entry name" value="Doc"/>
</dbReference>
<comment type="caution">
    <text evidence="3">The sequence shown here is derived from an EMBL/GenBank/DDBJ whole genome shotgun (WGS) entry which is preliminary data.</text>
</comment>
<protein>
    <submittedName>
        <fullName evidence="2">Type II toxin-antitoxin system death-on-curing family toxin</fullName>
    </submittedName>
</protein>
<name>A0A2S7CNV2_9XANT</name>
<keyword evidence="5" id="KW-1185">Reference proteome</keyword>
<dbReference type="PANTHER" id="PTHR39426:SF1">
    <property type="entry name" value="HOMOLOGY TO DEATH-ON-CURING PROTEIN OF PHAGE P1"/>
    <property type="match status" value="1"/>
</dbReference>
<evidence type="ECO:0000313" key="5">
    <source>
        <dbReference type="Proteomes" id="UP001637990"/>
    </source>
</evidence>
<dbReference type="RefSeq" id="WP_104541293.1">
    <property type="nucleotide sequence ID" value="NZ_JBJGBS010000054.1"/>
</dbReference>
<organism evidence="3 4">
    <name type="scientific">Xanthomonas codiaei</name>
    <dbReference type="NCBI Taxonomy" id="56463"/>
    <lineage>
        <taxon>Bacteria</taxon>
        <taxon>Pseudomonadati</taxon>
        <taxon>Pseudomonadota</taxon>
        <taxon>Gammaproteobacteria</taxon>
        <taxon>Lysobacterales</taxon>
        <taxon>Lysobacteraceae</taxon>
        <taxon>Xanthomonas</taxon>
    </lineage>
</organism>
<proteinExistence type="predicted"/>
<dbReference type="NCBIfam" id="TIGR01550">
    <property type="entry name" value="DOC_P1"/>
    <property type="match status" value="1"/>
</dbReference>
<dbReference type="InterPro" id="IPR003812">
    <property type="entry name" value="Fido"/>
</dbReference>
<dbReference type="Proteomes" id="UP001637990">
    <property type="component" value="Unassembled WGS sequence"/>
</dbReference>
<dbReference type="PROSITE" id="PS51459">
    <property type="entry name" value="FIDO"/>
    <property type="match status" value="1"/>
</dbReference>
<dbReference type="EMBL" id="JBJGBS010000054">
    <property type="protein sequence ID" value="MFO3705799.1"/>
    <property type="molecule type" value="Genomic_DNA"/>
</dbReference>
<feature type="domain" description="Fido" evidence="1">
    <location>
        <begin position="6"/>
        <end position="145"/>
    </location>
</feature>
<dbReference type="Pfam" id="PF02661">
    <property type="entry name" value="Fic"/>
    <property type="match status" value="1"/>
</dbReference>
<dbReference type="Proteomes" id="UP000237872">
    <property type="component" value="Unassembled WGS sequence"/>
</dbReference>
<evidence type="ECO:0000313" key="2">
    <source>
        <dbReference type="EMBL" id="MFO3705799.1"/>
    </source>
</evidence>
<dbReference type="GO" id="GO:0016301">
    <property type="term" value="F:kinase activity"/>
    <property type="evidence" value="ECO:0007669"/>
    <property type="project" value="InterPro"/>
</dbReference>